<reference evidence="2 3" key="1">
    <citation type="submission" date="2023-05" db="EMBL/GenBank/DDBJ databases">
        <title>Pseudodonghicola sp. nov.</title>
        <authorList>
            <person name="Huang J."/>
        </authorList>
    </citation>
    <scope>NUCLEOTIDE SEQUENCE [LARGE SCALE GENOMIC DNA]</scope>
    <source>
        <strain evidence="2 3">IC7</strain>
    </source>
</reference>
<dbReference type="EMBL" id="JASNJD010000009">
    <property type="protein sequence ID" value="MDK3018718.1"/>
    <property type="molecule type" value="Genomic_DNA"/>
</dbReference>
<evidence type="ECO:0008006" key="4">
    <source>
        <dbReference type="Google" id="ProtNLM"/>
    </source>
</evidence>
<feature type="transmembrane region" description="Helical" evidence="1">
    <location>
        <begin position="342"/>
        <end position="360"/>
    </location>
</feature>
<feature type="transmembrane region" description="Helical" evidence="1">
    <location>
        <begin position="118"/>
        <end position="139"/>
    </location>
</feature>
<protein>
    <recommendedName>
        <fullName evidence="4">Fenitrothion hydrolase</fullName>
    </recommendedName>
</protein>
<evidence type="ECO:0000313" key="2">
    <source>
        <dbReference type="EMBL" id="MDK3018718.1"/>
    </source>
</evidence>
<feature type="transmembrane region" description="Helical" evidence="1">
    <location>
        <begin position="264"/>
        <end position="288"/>
    </location>
</feature>
<keyword evidence="1" id="KW-0812">Transmembrane</keyword>
<feature type="transmembrane region" description="Helical" evidence="1">
    <location>
        <begin position="308"/>
        <end position="330"/>
    </location>
</feature>
<keyword evidence="1" id="KW-1133">Transmembrane helix</keyword>
<feature type="transmembrane region" description="Helical" evidence="1">
    <location>
        <begin position="198"/>
        <end position="220"/>
    </location>
</feature>
<proteinExistence type="predicted"/>
<keyword evidence="1" id="KW-0472">Membrane</keyword>
<organism evidence="2 3">
    <name type="scientific">Pseudodonghicola flavimaris</name>
    <dbReference type="NCBI Taxonomy" id="3050036"/>
    <lineage>
        <taxon>Bacteria</taxon>
        <taxon>Pseudomonadati</taxon>
        <taxon>Pseudomonadota</taxon>
        <taxon>Alphaproteobacteria</taxon>
        <taxon>Rhodobacterales</taxon>
        <taxon>Paracoccaceae</taxon>
        <taxon>Pseudodonghicola</taxon>
    </lineage>
</organism>
<accession>A0ABT7F293</accession>
<gene>
    <name evidence="2" type="ORF">QO033_13625</name>
</gene>
<sequence length="483" mass="51814">MRAFSSPRRIGAVILSAAVPILGARQALAHASEQGLVLLLPTDVYIASGAAAVALTVLLMAVLPERVLRVIFAAIRLVVLPKSRLPLVTSTLSALIFLALVVGGLTGPRDPMENPLTLAVWTVFWICVLAVQGLVFDIWRWISPWRGPAALIMRATGGRPLLRLSPRLGAAPAILTFLGVALFLMADPAPADPARLAVVAGGYWLATLVAIGLFGPRWLLRGEGLSVLLRCYGRMSLLARRGGRLHLGLWGWQVLKTRAPQGGLALFMLAILGSGSFDGVNETFWWLQVLGINPLEFPGRSAVVWQNTLGLLAANALLVAVFALTLKLGLMLNRSDLGLGQAVRVFAPTVLPIALGYHIAHYYTALLVDGQYVLELLRDWAGALSHGLEHGLSHDHQGHVEPLAHLSVTTGFFNAPDTMRAIWLTQAGAVVLGHVVAVMLAHAVALRVFGTNRRALLSQAPLALFMIGYTFFGLWLLASPRGV</sequence>
<dbReference type="Proteomes" id="UP001243757">
    <property type="component" value="Unassembled WGS sequence"/>
</dbReference>
<evidence type="ECO:0000256" key="1">
    <source>
        <dbReference type="SAM" id="Phobius"/>
    </source>
</evidence>
<feature type="transmembrane region" description="Helical" evidence="1">
    <location>
        <begin position="168"/>
        <end position="186"/>
    </location>
</feature>
<evidence type="ECO:0000313" key="3">
    <source>
        <dbReference type="Proteomes" id="UP001243757"/>
    </source>
</evidence>
<feature type="transmembrane region" description="Helical" evidence="1">
    <location>
        <begin position="45"/>
        <end position="64"/>
    </location>
</feature>
<feature type="transmembrane region" description="Helical" evidence="1">
    <location>
        <begin position="85"/>
        <end position="106"/>
    </location>
</feature>
<dbReference type="RefSeq" id="WP_284481525.1">
    <property type="nucleotide sequence ID" value="NZ_JASNJD010000009.1"/>
</dbReference>
<feature type="transmembrane region" description="Helical" evidence="1">
    <location>
        <begin position="456"/>
        <end position="478"/>
    </location>
</feature>
<name>A0ABT7F293_9RHOB</name>
<keyword evidence="3" id="KW-1185">Reference proteome</keyword>
<feature type="transmembrane region" description="Helical" evidence="1">
    <location>
        <begin position="421"/>
        <end position="444"/>
    </location>
</feature>
<comment type="caution">
    <text evidence="2">The sequence shown here is derived from an EMBL/GenBank/DDBJ whole genome shotgun (WGS) entry which is preliminary data.</text>
</comment>